<proteinExistence type="predicted"/>
<sequence length="94" mass="10466">MLPPAQSLNGTIDKLVKAWIFFCGESSQEFELDESVVNGLAENTSRCGTNCYRHGLRRRDANGVVSEDSIQVCSGSRRRTVHDYENGGFARLKI</sequence>
<dbReference type="EMBL" id="JAEEFW010000001">
    <property type="protein sequence ID" value="MBU4631618.1"/>
    <property type="molecule type" value="Genomic_DNA"/>
</dbReference>
<dbReference type="Proteomes" id="UP000787568">
    <property type="component" value="Unassembled WGS sequence"/>
</dbReference>
<evidence type="ECO:0000313" key="2">
    <source>
        <dbReference type="Proteomes" id="UP000787568"/>
    </source>
</evidence>
<protein>
    <submittedName>
        <fullName evidence="1">Uncharacterized protein</fullName>
    </submittedName>
</protein>
<accession>A0AAJ0ZFP4</accession>
<gene>
    <name evidence="1" type="ORF">I8747_02215</name>
</gene>
<dbReference type="RefSeq" id="WP_216309776.1">
    <property type="nucleotide sequence ID" value="NZ_JAEEFW010000001.1"/>
</dbReference>
<dbReference type="AlphaFoldDB" id="A0AAJ0ZFP4"/>
<comment type="caution">
    <text evidence="1">The sequence shown here is derived from an EMBL/GenBank/DDBJ whole genome shotgun (WGS) entry which is preliminary data.</text>
</comment>
<organism evidence="1 2">
    <name type="scientific">Pseudomonas chlororaphis subsp. aurantiaca</name>
    <dbReference type="NCBI Taxonomy" id="86192"/>
    <lineage>
        <taxon>Bacteria</taxon>
        <taxon>Pseudomonadati</taxon>
        <taxon>Pseudomonadota</taxon>
        <taxon>Gammaproteobacteria</taxon>
        <taxon>Pseudomonadales</taxon>
        <taxon>Pseudomonadaceae</taxon>
        <taxon>Pseudomonas</taxon>
    </lineage>
</organism>
<reference evidence="1" key="1">
    <citation type="submission" date="2020-12" db="EMBL/GenBank/DDBJ databases">
        <title>Generalized mutagenesis with transposon Tn5. A laboratory procedure for the identification of genes responsible for a bacterial phenotype and its regulation, illustrated with phenazine production in Pseudomonas chlororaphis.</title>
        <authorList>
            <person name="Muzio F."/>
            <person name="Sobrero P."/>
            <person name="Agaras B."/>
            <person name="Valverde C."/>
        </authorList>
    </citation>
    <scope>NUCLEOTIDE SEQUENCE</scope>
    <source>
        <strain evidence="1">SMMP3</strain>
    </source>
</reference>
<evidence type="ECO:0000313" key="1">
    <source>
        <dbReference type="EMBL" id="MBU4631618.1"/>
    </source>
</evidence>
<name>A0AAJ0ZFP4_9PSED</name>